<sequence length="67" mass="7154">SLIFSTQSKFSFSVHVITVSGRLSAPQLASLPPIRTPNLRSSLLRACLSSPTNTEPPFSAFCSSVIC</sequence>
<comment type="caution">
    <text evidence="1">The sequence shown here is derived from an EMBL/GenBank/DDBJ whole genome shotgun (WGS) entry which is preliminary data.</text>
</comment>
<dbReference type="Proteomes" id="UP000265520">
    <property type="component" value="Unassembled WGS sequence"/>
</dbReference>
<keyword evidence="2" id="KW-1185">Reference proteome</keyword>
<organism evidence="1 2">
    <name type="scientific">Trifolium medium</name>
    <dbReference type="NCBI Taxonomy" id="97028"/>
    <lineage>
        <taxon>Eukaryota</taxon>
        <taxon>Viridiplantae</taxon>
        <taxon>Streptophyta</taxon>
        <taxon>Embryophyta</taxon>
        <taxon>Tracheophyta</taxon>
        <taxon>Spermatophyta</taxon>
        <taxon>Magnoliopsida</taxon>
        <taxon>eudicotyledons</taxon>
        <taxon>Gunneridae</taxon>
        <taxon>Pentapetalae</taxon>
        <taxon>rosids</taxon>
        <taxon>fabids</taxon>
        <taxon>Fabales</taxon>
        <taxon>Fabaceae</taxon>
        <taxon>Papilionoideae</taxon>
        <taxon>50 kb inversion clade</taxon>
        <taxon>NPAAA clade</taxon>
        <taxon>Hologalegina</taxon>
        <taxon>IRL clade</taxon>
        <taxon>Trifolieae</taxon>
        <taxon>Trifolium</taxon>
    </lineage>
</organism>
<dbReference type="EMBL" id="LXQA010717413">
    <property type="protein sequence ID" value="MCI67459.1"/>
    <property type="molecule type" value="Genomic_DNA"/>
</dbReference>
<proteinExistence type="predicted"/>
<name>A0A392U247_9FABA</name>
<evidence type="ECO:0000313" key="2">
    <source>
        <dbReference type="Proteomes" id="UP000265520"/>
    </source>
</evidence>
<protein>
    <submittedName>
        <fullName evidence="1">Uncharacterized protein</fullName>
    </submittedName>
</protein>
<feature type="non-terminal residue" evidence="1">
    <location>
        <position position="1"/>
    </location>
</feature>
<evidence type="ECO:0000313" key="1">
    <source>
        <dbReference type="EMBL" id="MCI67459.1"/>
    </source>
</evidence>
<reference evidence="1 2" key="1">
    <citation type="journal article" date="2018" name="Front. Plant Sci.">
        <title>Red Clover (Trifolium pratense) and Zigzag Clover (T. medium) - A Picture of Genomic Similarities and Differences.</title>
        <authorList>
            <person name="Dluhosova J."/>
            <person name="Istvanek J."/>
            <person name="Nedelnik J."/>
            <person name="Repkova J."/>
        </authorList>
    </citation>
    <scope>NUCLEOTIDE SEQUENCE [LARGE SCALE GENOMIC DNA]</scope>
    <source>
        <strain evidence="2">cv. 10/8</strain>
        <tissue evidence="1">Leaf</tissue>
    </source>
</reference>
<accession>A0A392U247</accession>
<dbReference type="AlphaFoldDB" id="A0A392U247"/>